<dbReference type="AlphaFoldDB" id="A0A380JZ35"/>
<evidence type="ECO:0000256" key="1">
    <source>
        <dbReference type="SAM" id="MobiDB-lite"/>
    </source>
</evidence>
<proteinExistence type="predicted"/>
<feature type="compositionally biased region" description="Polar residues" evidence="1">
    <location>
        <begin position="29"/>
        <end position="38"/>
    </location>
</feature>
<protein>
    <submittedName>
        <fullName evidence="2">Uncharacterized protein</fullName>
    </submittedName>
</protein>
<dbReference type="EMBL" id="UHFN01000002">
    <property type="protein sequence ID" value="SUN57987.1"/>
    <property type="molecule type" value="Genomic_DNA"/>
</dbReference>
<dbReference type="OrthoDB" id="2215122at2"/>
<evidence type="ECO:0000313" key="3">
    <source>
        <dbReference type="Proteomes" id="UP000254924"/>
    </source>
</evidence>
<evidence type="ECO:0000313" key="2">
    <source>
        <dbReference type="EMBL" id="SUN57987.1"/>
    </source>
</evidence>
<name>A0A380JZ35_9STRE</name>
<gene>
    <name evidence="2" type="ORF">NCTC12224_00049</name>
</gene>
<dbReference type="Proteomes" id="UP000254924">
    <property type="component" value="Unassembled WGS sequence"/>
</dbReference>
<accession>A0A380JZ35</accession>
<keyword evidence="3" id="KW-1185">Reference proteome</keyword>
<organism evidence="2 3">
    <name type="scientific">Streptococcus hyointestinalis</name>
    <dbReference type="NCBI Taxonomy" id="1337"/>
    <lineage>
        <taxon>Bacteria</taxon>
        <taxon>Bacillati</taxon>
        <taxon>Bacillota</taxon>
        <taxon>Bacilli</taxon>
        <taxon>Lactobacillales</taxon>
        <taxon>Streptococcaceae</taxon>
        <taxon>Streptococcus</taxon>
    </lineage>
</organism>
<reference evidence="2 3" key="1">
    <citation type="submission" date="2018-06" db="EMBL/GenBank/DDBJ databases">
        <authorList>
            <consortium name="Pathogen Informatics"/>
            <person name="Doyle S."/>
        </authorList>
    </citation>
    <scope>NUCLEOTIDE SEQUENCE [LARGE SCALE GENOMIC DNA]</scope>
    <source>
        <strain evidence="2 3">NCTC12224</strain>
    </source>
</reference>
<feature type="region of interest" description="Disordered" evidence="1">
    <location>
        <begin position="1"/>
        <end position="38"/>
    </location>
</feature>
<feature type="compositionally biased region" description="Basic residues" evidence="1">
    <location>
        <begin position="16"/>
        <end position="28"/>
    </location>
</feature>
<sequence length="248" mass="28450">MALRKKKTNSVAPLKANKKAAKKEKQAKRTQTQEAPKQANLTLIQNTADFKYKYDADWENKEFLDIVKIVAPKAILYGVQNNPIALANGYSGYLQIMEVYGKDIAALSDNERDGAILSFTQWLSGTPFDTQIQSTTLPTNTRIQIEELVRIQEQVRYDLLDPDLTDKERWQLNQRADILATHILQLEVVAAVQYNTEFFIWIFGDTLEELESYTRLASSVSYGFRPHVVSVSKKDQILKQYYNYNESV</sequence>